<sequence>VRAGPISAQLVLVDGEVFEGEAIGAEPPGGVATGEVVFNTVLSGYQEVITDPSYAGQIITFTCPHIGNYGINADDHESRRPFCRGVVVRDLARRRSNWRSTGDLDDLLRLHGVPGIAGVDTRRLTRHLRDSGAMPGAFGTVDEDSLMAAAATEGGTDGVDLVATVTCDKPYKVASVGGDRRIVAYDFGIKSTILNHLSALGEITVVPASTPAAEVLTSEPDGVFLSNGPGDPEPLADLRATIADLLGEVAVFGICLGHQLLCATLGAETFKLPFGHHGGNHPVRNLTTGGVEITSQNHNYCVVEGSIPAADVTHLNLNDHTVEGIRCRDVPAFGVQYHPEAGPGPHDSRYLFAEFEDLMARTTGRGRS</sequence>
<dbReference type="PRINTS" id="PR00096">
    <property type="entry name" value="GATASE"/>
</dbReference>
<evidence type="ECO:0000256" key="5">
    <source>
        <dbReference type="ARBA" id="ARBA00022598"/>
    </source>
</evidence>
<dbReference type="PRINTS" id="PR00097">
    <property type="entry name" value="ANTSNTHASEII"/>
</dbReference>
<dbReference type="InterPro" id="IPR017926">
    <property type="entry name" value="GATASE"/>
</dbReference>
<evidence type="ECO:0000256" key="8">
    <source>
        <dbReference type="ARBA" id="ARBA00022962"/>
    </source>
</evidence>
<dbReference type="SUPFAM" id="SSF52317">
    <property type="entry name" value="Class I glutamine amidotransferase-like"/>
    <property type="match status" value="1"/>
</dbReference>
<evidence type="ECO:0000313" key="14">
    <source>
        <dbReference type="EMBL" id="SUZ53990.1"/>
    </source>
</evidence>
<dbReference type="Pfam" id="PF00117">
    <property type="entry name" value="GATase"/>
    <property type="match status" value="1"/>
</dbReference>
<dbReference type="GO" id="GO:0006207">
    <property type="term" value="P:'de novo' pyrimidine nucleobase biosynthetic process"/>
    <property type="evidence" value="ECO:0007669"/>
    <property type="project" value="InterPro"/>
</dbReference>
<dbReference type="EMBL" id="UINC01000361">
    <property type="protein sequence ID" value="SUZ53990.1"/>
    <property type="molecule type" value="Genomic_DNA"/>
</dbReference>
<dbReference type="NCBIfam" id="TIGR01368">
    <property type="entry name" value="CPSaseIIsmall"/>
    <property type="match status" value="1"/>
</dbReference>
<evidence type="ECO:0000256" key="9">
    <source>
        <dbReference type="ARBA" id="ARBA00022975"/>
    </source>
</evidence>
<dbReference type="GO" id="GO:0006221">
    <property type="term" value="P:pyrimidine nucleotide biosynthetic process"/>
    <property type="evidence" value="ECO:0007669"/>
    <property type="project" value="UniProtKB-KW"/>
</dbReference>
<dbReference type="PANTHER" id="PTHR43418">
    <property type="entry name" value="MULTIFUNCTIONAL TRYPTOPHAN BIOSYNTHESIS PROTEIN-RELATED"/>
    <property type="match status" value="1"/>
</dbReference>
<gene>
    <name evidence="14" type="ORF">METZ01_LOCUS6844</name>
</gene>
<reference evidence="14" key="1">
    <citation type="submission" date="2018-05" db="EMBL/GenBank/DDBJ databases">
        <authorList>
            <person name="Lanie J.A."/>
            <person name="Ng W.-L."/>
            <person name="Kazmierczak K.M."/>
            <person name="Andrzejewski T.M."/>
            <person name="Davidsen T.M."/>
            <person name="Wayne K.J."/>
            <person name="Tettelin H."/>
            <person name="Glass J.I."/>
            <person name="Rusch D."/>
            <person name="Podicherti R."/>
            <person name="Tsui H.-C.T."/>
            <person name="Winkler M.E."/>
        </authorList>
    </citation>
    <scope>NUCLEOTIDE SEQUENCE</scope>
</reference>
<dbReference type="Gene3D" id="3.40.50.880">
    <property type="match status" value="1"/>
</dbReference>
<evidence type="ECO:0000256" key="2">
    <source>
        <dbReference type="ARBA" id="ARBA00005077"/>
    </source>
</evidence>
<comment type="pathway">
    <text evidence="2">Amino-acid biosynthesis; L-arginine biosynthesis; carbamoyl phosphate from bicarbonate: step 1/1.</text>
</comment>
<protein>
    <recommendedName>
        <fullName evidence="4">carbamoyl-phosphate synthase (glutamine-hydrolyzing)</fullName>
        <ecNumber evidence="4">6.3.5.5</ecNumber>
    </recommendedName>
    <alternativeName>
        <fullName evidence="10">Arginine-specific carbamoyl phosphate synthetase, glutamine chain</fullName>
    </alternativeName>
</protein>
<evidence type="ECO:0000256" key="1">
    <source>
        <dbReference type="ARBA" id="ARBA00004812"/>
    </source>
</evidence>
<keyword evidence="5" id="KW-0436">Ligase</keyword>
<accession>A0A381NHD1</accession>
<dbReference type="EC" id="6.3.5.5" evidence="4"/>
<dbReference type="InterPro" id="IPR036480">
    <property type="entry name" value="CarbP_synth_ssu_N_sf"/>
</dbReference>
<dbReference type="GO" id="GO:0004088">
    <property type="term" value="F:carbamoyl-phosphate synthase (glutamine-hydrolyzing) activity"/>
    <property type="evidence" value="ECO:0007669"/>
    <property type="project" value="UniProtKB-EC"/>
</dbReference>
<keyword evidence="8" id="KW-0315">Glutamine amidotransferase</keyword>
<dbReference type="InterPro" id="IPR002474">
    <property type="entry name" value="CarbamoylP_synth_ssu_N"/>
</dbReference>
<evidence type="ECO:0000256" key="10">
    <source>
        <dbReference type="ARBA" id="ARBA00044340"/>
    </source>
</evidence>
<dbReference type="PROSITE" id="PS51273">
    <property type="entry name" value="GATASE_TYPE_1"/>
    <property type="match status" value="1"/>
</dbReference>
<dbReference type="FunFam" id="3.50.30.20:FF:000001">
    <property type="entry name" value="Carbamoyl-phosphate synthase small chain"/>
    <property type="match status" value="1"/>
</dbReference>
<keyword evidence="6" id="KW-0547">Nucleotide-binding</keyword>
<keyword evidence="9" id="KW-0665">Pyrimidine biosynthesis</keyword>
<feature type="domain" description="Carbamoyl-phosphate synthase small subunit N-terminal" evidence="13">
    <location>
        <begin position="6"/>
        <end position="139"/>
    </location>
</feature>
<evidence type="ECO:0000256" key="7">
    <source>
        <dbReference type="ARBA" id="ARBA00022840"/>
    </source>
</evidence>
<feature type="non-terminal residue" evidence="14">
    <location>
        <position position="1"/>
    </location>
</feature>
<dbReference type="GO" id="GO:0006541">
    <property type="term" value="P:glutamine metabolic process"/>
    <property type="evidence" value="ECO:0007669"/>
    <property type="project" value="InterPro"/>
</dbReference>
<evidence type="ECO:0000256" key="6">
    <source>
        <dbReference type="ARBA" id="ARBA00022741"/>
    </source>
</evidence>
<dbReference type="InterPro" id="IPR035686">
    <property type="entry name" value="CPSase_GATase1"/>
</dbReference>
<dbReference type="CDD" id="cd01744">
    <property type="entry name" value="GATase1_CPSase"/>
    <property type="match status" value="1"/>
</dbReference>
<name>A0A381NHD1_9ZZZZ</name>
<dbReference type="InterPro" id="IPR006274">
    <property type="entry name" value="CarbamoylP_synth_ssu"/>
</dbReference>
<dbReference type="PRINTS" id="PR00099">
    <property type="entry name" value="CPSGATASE"/>
</dbReference>
<dbReference type="PANTHER" id="PTHR43418:SF7">
    <property type="entry name" value="CARBAMOYL-PHOSPHATE SYNTHASE SMALL CHAIN"/>
    <property type="match status" value="1"/>
</dbReference>
<dbReference type="SUPFAM" id="SSF52021">
    <property type="entry name" value="Carbamoyl phosphate synthetase, small subunit N-terminal domain"/>
    <property type="match status" value="1"/>
</dbReference>
<dbReference type="GO" id="GO:0005524">
    <property type="term" value="F:ATP binding"/>
    <property type="evidence" value="ECO:0007669"/>
    <property type="project" value="UniProtKB-KW"/>
</dbReference>
<comment type="similarity">
    <text evidence="3">Belongs to the CarA family.</text>
</comment>
<dbReference type="HAMAP" id="MF_01209">
    <property type="entry name" value="CPSase_S_chain"/>
    <property type="match status" value="1"/>
</dbReference>
<dbReference type="InterPro" id="IPR050472">
    <property type="entry name" value="Anth_synth/Amidotransfase"/>
</dbReference>
<dbReference type="NCBIfam" id="NF009475">
    <property type="entry name" value="PRK12838.1"/>
    <property type="match status" value="1"/>
</dbReference>
<dbReference type="Gene3D" id="3.50.30.20">
    <property type="entry name" value="Carbamoyl-phosphate synthase small subunit, N-terminal domain"/>
    <property type="match status" value="1"/>
</dbReference>
<dbReference type="Pfam" id="PF00988">
    <property type="entry name" value="CPSase_sm_chain"/>
    <property type="match status" value="1"/>
</dbReference>
<evidence type="ECO:0000256" key="3">
    <source>
        <dbReference type="ARBA" id="ARBA00007800"/>
    </source>
</evidence>
<evidence type="ECO:0000256" key="12">
    <source>
        <dbReference type="ARBA" id="ARBA00049285"/>
    </source>
</evidence>
<comment type="pathway">
    <text evidence="1">Pyrimidine metabolism; UMP biosynthesis via de novo pathway; (S)-dihydroorotate from bicarbonate: step 1/3.</text>
</comment>
<dbReference type="InterPro" id="IPR029062">
    <property type="entry name" value="Class_I_gatase-like"/>
</dbReference>
<comment type="catalytic activity">
    <reaction evidence="11">
        <text>hydrogencarbonate + L-glutamine + 2 ATP + H2O = carbamoyl phosphate + L-glutamate + 2 ADP + phosphate + 2 H(+)</text>
        <dbReference type="Rhea" id="RHEA:18633"/>
        <dbReference type="ChEBI" id="CHEBI:15377"/>
        <dbReference type="ChEBI" id="CHEBI:15378"/>
        <dbReference type="ChEBI" id="CHEBI:17544"/>
        <dbReference type="ChEBI" id="CHEBI:29985"/>
        <dbReference type="ChEBI" id="CHEBI:30616"/>
        <dbReference type="ChEBI" id="CHEBI:43474"/>
        <dbReference type="ChEBI" id="CHEBI:58228"/>
        <dbReference type="ChEBI" id="CHEBI:58359"/>
        <dbReference type="ChEBI" id="CHEBI:456216"/>
        <dbReference type="EC" id="6.3.5.5"/>
    </reaction>
</comment>
<organism evidence="14">
    <name type="scientific">marine metagenome</name>
    <dbReference type="NCBI Taxonomy" id="408172"/>
    <lineage>
        <taxon>unclassified sequences</taxon>
        <taxon>metagenomes</taxon>
        <taxon>ecological metagenomes</taxon>
    </lineage>
</organism>
<proteinExistence type="inferred from homology"/>
<evidence type="ECO:0000256" key="11">
    <source>
        <dbReference type="ARBA" id="ARBA00048816"/>
    </source>
</evidence>
<dbReference type="AlphaFoldDB" id="A0A381NHD1"/>
<evidence type="ECO:0000259" key="13">
    <source>
        <dbReference type="SMART" id="SM01097"/>
    </source>
</evidence>
<dbReference type="SMART" id="SM01097">
    <property type="entry name" value="CPSase_sm_chain"/>
    <property type="match status" value="1"/>
</dbReference>
<evidence type="ECO:0000256" key="4">
    <source>
        <dbReference type="ARBA" id="ARBA00012738"/>
    </source>
</evidence>
<comment type="catalytic activity">
    <reaction evidence="12">
        <text>L-glutamine + H2O = L-glutamate + NH4(+)</text>
        <dbReference type="Rhea" id="RHEA:15889"/>
        <dbReference type="ChEBI" id="CHEBI:15377"/>
        <dbReference type="ChEBI" id="CHEBI:28938"/>
        <dbReference type="ChEBI" id="CHEBI:29985"/>
        <dbReference type="ChEBI" id="CHEBI:58359"/>
    </reaction>
</comment>
<keyword evidence="7" id="KW-0067">ATP-binding</keyword>